<organism evidence="2 3">
    <name type="scientific">Jatropha curcas</name>
    <name type="common">Barbados nut</name>
    <dbReference type="NCBI Taxonomy" id="180498"/>
    <lineage>
        <taxon>Eukaryota</taxon>
        <taxon>Viridiplantae</taxon>
        <taxon>Streptophyta</taxon>
        <taxon>Embryophyta</taxon>
        <taxon>Tracheophyta</taxon>
        <taxon>Spermatophyta</taxon>
        <taxon>Magnoliopsida</taxon>
        <taxon>eudicotyledons</taxon>
        <taxon>Gunneridae</taxon>
        <taxon>Pentapetalae</taxon>
        <taxon>rosids</taxon>
        <taxon>fabids</taxon>
        <taxon>Malpighiales</taxon>
        <taxon>Euphorbiaceae</taxon>
        <taxon>Crotonoideae</taxon>
        <taxon>Jatropheae</taxon>
        <taxon>Jatropha</taxon>
    </lineage>
</organism>
<dbReference type="EMBL" id="KK914681">
    <property type="protein sequence ID" value="KDP30445.1"/>
    <property type="molecule type" value="Genomic_DNA"/>
</dbReference>
<sequence length="112" mass="12850">MPTEKKSAEKATTEKPIAEKKLPKESETSDKKKKKAKKIKKKKAVNNNIYKIKKKKSVEMYKIYIFKVLKQVHPDVGNSSKVIRSLTAILIIFENLAQKSSRLAFSQDPDCR</sequence>
<feature type="region of interest" description="Disordered" evidence="1">
    <location>
        <begin position="1"/>
        <end position="42"/>
    </location>
</feature>
<protein>
    <submittedName>
        <fullName evidence="2">Uncharacterized protein</fullName>
    </submittedName>
</protein>
<dbReference type="AlphaFoldDB" id="A0A067KDW2"/>
<dbReference type="GO" id="GO:0046982">
    <property type="term" value="F:protein heterodimerization activity"/>
    <property type="evidence" value="ECO:0007669"/>
    <property type="project" value="InterPro"/>
</dbReference>
<dbReference type="STRING" id="180498.A0A067KDW2"/>
<dbReference type="Proteomes" id="UP000027138">
    <property type="component" value="Unassembled WGS sequence"/>
</dbReference>
<keyword evidence="3" id="KW-1185">Reference proteome</keyword>
<feature type="compositionally biased region" description="Basic residues" evidence="1">
    <location>
        <begin position="31"/>
        <end position="42"/>
    </location>
</feature>
<accession>A0A067KDW2</accession>
<reference evidence="2 3" key="1">
    <citation type="journal article" date="2014" name="PLoS ONE">
        <title>Global Analysis of Gene Expression Profiles in Physic Nut (Jatropha curcas L.) Seedlings Exposed to Salt Stress.</title>
        <authorList>
            <person name="Zhang L."/>
            <person name="Zhang C."/>
            <person name="Wu P."/>
            <person name="Chen Y."/>
            <person name="Li M."/>
            <person name="Jiang H."/>
            <person name="Wu G."/>
        </authorList>
    </citation>
    <scope>NUCLEOTIDE SEQUENCE [LARGE SCALE GENOMIC DNA]</scope>
    <source>
        <strain evidence="3">cv. GZQX0401</strain>
        <tissue evidence="2">Young leaves</tissue>
    </source>
</reference>
<evidence type="ECO:0000256" key="1">
    <source>
        <dbReference type="SAM" id="MobiDB-lite"/>
    </source>
</evidence>
<evidence type="ECO:0000313" key="2">
    <source>
        <dbReference type="EMBL" id="KDP30445.1"/>
    </source>
</evidence>
<evidence type="ECO:0000313" key="3">
    <source>
        <dbReference type="Proteomes" id="UP000027138"/>
    </source>
</evidence>
<feature type="compositionally biased region" description="Basic and acidic residues" evidence="1">
    <location>
        <begin position="1"/>
        <end position="30"/>
    </location>
</feature>
<gene>
    <name evidence="2" type="ORF">JCGZ_17133</name>
</gene>
<dbReference type="SUPFAM" id="SSF47113">
    <property type="entry name" value="Histone-fold"/>
    <property type="match status" value="1"/>
</dbReference>
<proteinExistence type="predicted"/>
<dbReference type="InterPro" id="IPR009072">
    <property type="entry name" value="Histone-fold"/>
</dbReference>
<dbReference type="GO" id="GO:0003677">
    <property type="term" value="F:DNA binding"/>
    <property type="evidence" value="ECO:0007669"/>
    <property type="project" value="InterPro"/>
</dbReference>
<name>A0A067KDW2_JATCU</name>
<dbReference type="Gene3D" id="1.10.20.10">
    <property type="entry name" value="Histone, subunit A"/>
    <property type="match status" value="1"/>
</dbReference>